<reference key="1">
    <citation type="submission" date="2007-01" db="EMBL/GenBank/DDBJ databases">
        <title>The Genome Sequence of Puccinia graminis f. sp. tritici Strain CRL 75-36-700-3.</title>
        <authorList>
            <consortium name="The Broad Institute Genome Sequencing Platform"/>
            <person name="Birren B."/>
            <person name="Lander E."/>
            <person name="Galagan J."/>
            <person name="Nusbaum C."/>
            <person name="Devon K."/>
            <person name="Cuomo C."/>
            <person name="Jaffe D."/>
            <person name="Butler J."/>
            <person name="Alvarez P."/>
            <person name="Gnerre S."/>
            <person name="Grabherr M."/>
            <person name="Mauceli E."/>
            <person name="Brockman W."/>
            <person name="Young S."/>
            <person name="LaButti K."/>
            <person name="Sykes S."/>
            <person name="DeCaprio D."/>
            <person name="Crawford M."/>
            <person name="Koehrsen M."/>
            <person name="Engels R."/>
            <person name="Montgomery P."/>
            <person name="Pearson M."/>
            <person name="Howarth C."/>
            <person name="Larson L."/>
            <person name="White J."/>
            <person name="Zeng Q."/>
            <person name="Kodira C."/>
            <person name="Yandava C."/>
            <person name="Alvarado L."/>
            <person name="O'Leary S."/>
            <person name="Szabo L."/>
            <person name="Dean R."/>
            <person name="Schein J."/>
        </authorList>
    </citation>
    <scope>NUCLEOTIDE SEQUENCE</scope>
    <source>
        <strain>CRL 75-36-700-3</strain>
    </source>
</reference>
<accession>E3KKG5</accession>
<feature type="compositionally biased region" description="Low complexity" evidence="1">
    <location>
        <begin position="289"/>
        <end position="300"/>
    </location>
</feature>
<feature type="compositionally biased region" description="Basic and acidic residues" evidence="1">
    <location>
        <begin position="1056"/>
        <end position="1073"/>
    </location>
</feature>
<dbReference type="VEuPathDB" id="FungiDB:PGTG_10261"/>
<feature type="region of interest" description="Disordered" evidence="1">
    <location>
        <begin position="902"/>
        <end position="931"/>
    </location>
</feature>
<dbReference type="RefSeq" id="XP_003329209.2">
    <property type="nucleotide sequence ID" value="XM_003329161.2"/>
</dbReference>
<feature type="compositionally biased region" description="Polar residues" evidence="1">
    <location>
        <begin position="345"/>
        <end position="366"/>
    </location>
</feature>
<feature type="compositionally biased region" description="Polar residues" evidence="1">
    <location>
        <begin position="1044"/>
        <end position="1055"/>
    </location>
</feature>
<feature type="region of interest" description="Disordered" evidence="1">
    <location>
        <begin position="1039"/>
        <end position="1112"/>
    </location>
</feature>
<proteinExistence type="predicted"/>
<reference evidence="3" key="2">
    <citation type="journal article" date="2011" name="Proc. Natl. Acad. Sci. U.S.A.">
        <title>Obligate biotrophy features unraveled by the genomic analysis of rust fungi.</title>
        <authorList>
            <person name="Duplessis S."/>
            <person name="Cuomo C.A."/>
            <person name="Lin Y.-C."/>
            <person name="Aerts A."/>
            <person name="Tisserant E."/>
            <person name="Veneault-Fourrey C."/>
            <person name="Joly D.L."/>
            <person name="Hacquard S."/>
            <person name="Amselem J."/>
            <person name="Cantarel B.L."/>
            <person name="Chiu R."/>
            <person name="Coutinho P.M."/>
            <person name="Feau N."/>
            <person name="Field M."/>
            <person name="Frey P."/>
            <person name="Gelhaye E."/>
            <person name="Goldberg J."/>
            <person name="Grabherr M.G."/>
            <person name="Kodira C.D."/>
            <person name="Kohler A."/>
            <person name="Kuees U."/>
            <person name="Lindquist E.A."/>
            <person name="Lucas S.M."/>
            <person name="Mago R."/>
            <person name="Mauceli E."/>
            <person name="Morin E."/>
            <person name="Murat C."/>
            <person name="Pangilinan J.L."/>
            <person name="Park R."/>
            <person name="Pearson M."/>
            <person name="Quesneville H."/>
            <person name="Rouhier N."/>
            <person name="Sakthikumar S."/>
            <person name="Salamov A.A."/>
            <person name="Schmutz J."/>
            <person name="Selles B."/>
            <person name="Shapiro H."/>
            <person name="Tanguay P."/>
            <person name="Tuskan G.A."/>
            <person name="Henrissat B."/>
            <person name="Van de Peer Y."/>
            <person name="Rouze P."/>
            <person name="Ellis J.G."/>
            <person name="Dodds P.N."/>
            <person name="Schein J.E."/>
            <person name="Zhong S."/>
            <person name="Hamelin R.C."/>
            <person name="Grigoriev I.V."/>
            <person name="Szabo L.J."/>
            <person name="Martin F."/>
        </authorList>
    </citation>
    <scope>NUCLEOTIDE SEQUENCE [LARGE SCALE GENOMIC DNA]</scope>
    <source>
        <strain evidence="3">CRL 75-36-700-3 / race SCCL</strain>
    </source>
</reference>
<dbReference type="EMBL" id="DS178292">
    <property type="protein sequence ID" value="EFP84790.2"/>
    <property type="molecule type" value="Genomic_DNA"/>
</dbReference>
<feature type="compositionally biased region" description="Polar residues" evidence="1">
    <location>
        <begin position="79"/>
        <end position="103"/>
    </location>
</feature>
<dbReference type="HOGENOM" id="CLU_272385_0_0_1"/>
<dbReference type="KEGG" id="pgr:PGTG_10261"/>
<feature type="compositionally biased region" description="Basic and acidic residues" evidence="1">
    <location>
        <begin position="1006"/>
        <end position="1019"/>
    </location>
</feature>
<sequence length="1186" mass="128874">MMDRLIGHMSFLPSSDSLCLGWFICLAIFGLAHYTNPSEKSFKRFLDQLPISTQQNSLQQIDNCHNHQNPTSPVRAKNKTQQNTPKQSPGQRNSKNLSSRTPLTSASKLSFSLRTSHYNRHNLLLCTLISIDHSQHSVYNISSNPLAADGYPQLEWFLGCFDTWFSLQRHISPALHSLSIVSSFQSLKLLWNQWALKIPGTALFPPPPTDELFSSLQDLPALVKERKKKPHRTPKLNTLSQTSAHLDHFTECSPSQDSFTSSSSGSEHDCYTNQVSAPSSPRTPARVSTTPCPTTGVPPGNVRQHARSSNRITPTDEMVVSLTLNTKLIPDISGPKNTPACVNMLASSEPTSSSNHLPAESSQTLPYHTYSKEDLGQGLGSDSPKLSSERFQQRAENDLKPLSHDLENQLKELDYKRSQEDLNKIHYQSSLKHLSEIKDLKEFKQRNLDEKLKQSKSAHSKLAKQSAKVQEDLAAIQNKVTSIQSKFTKDAQQIKKEGERLKTAIRHSKTELDQLSKANEVKTAKKKDLKEKLATRQAELSQKRELSKRNSPDSTLDQASAADRNPILLQDSEARKSVPVRPHPSQCSTPPPTLLSEVENLASKPSKSSATTTSSSMWPPPQDSFTPQSDNNAVVPMLFHDFTHNNHILDDAWAPDPWSETLQQNKIRETFISLPNLERSALKDHLPVIRALDTFPPHPPLPPSPLTEEFFNYRQEVLPPTIAHTSEWTRPVSSQAPSPFGAIGQQGSPPRVSPVVHPSPFRFPDSSAPMPSLICSGLLVGTGGKRQENFSRTSSSSSLSQMPGYCSIRSSPASPYPPIGTPSHSIHKRLNELQESSGESIEDCTFGGSHHEANSAEVDFVHGGVLSLNTSSRRLKSSNIPTIGLAGRETGEGIFPTETIAEEGPSSFRKHHSTQSLGGNSPPEGSGLNSIFDVAPETVWPPTAHSQRPPATGTTLNPSAKAFTFSAARPPSVARPCPTSSAGPQRARGYSQSTIPSSGPCSIRQSGHETKAESAEQAKLRKSLHRSSWSVVVGLKATAAGPSRDSSVTRETTSLRPKEKGRISESPRGRVNSEKSVSSGTHENTDSSGSKSLGAPKLTGSPSELASASSPGHALPAEFTKAACAGLFGPIGDSKSKKSPSTQSSPSIPPLVTSLSDSPSLQPFVSHRAGWNGAQILNSLGKADGL</sequence>
<feature type="compositionally biased region" description="Polar residues" evidence="1">
    <location>
        <begin position="990"/>
        <end position="1005"/>
    </location>
</feature>
<feature type="compositionally biased region" description="Basic and acidic residues" evidence="1">
    <location>
        <begin position="387"/>
        <end position="403"/>
    </location>
</feature>
<gene>
    <name evidence="2" type="ORF">PGTG_10261</name>
</gene>
<feature type="compositionally biased region" description="Low complexity" evidence="1">
    <location>
        <begin position="256"/>
        <end position="265"/>
    </location>
</feature>
<dbReference type="GeneID" id="10526763"/>
<feature type="region of interest" description="Disordered" evidence="1">
    <location>
        <begin position="64"/>
        <end position="103"/>
    </location>
</feature>
<feature type="region of interest" description="Disordered" evidence="1">
    <location>
        <begin position="1130"/>
        <end position="1161"/>
    </location>
</feature>
<feature type="region of interest" description="Disordered" evidence="1">
    <location>
        <begin position="967"/>
        <end position="1026"/>
    </location>
</feature>
<feature type="region of interest" description="Disordered" evidence="1">
    <location>
        <begin position="340"/>
        <end position="403"/>
    </location>
</feature>
<dbReference type="Proteomes" id="UP000008783">
    <property type="component" value="Unassembled WGS sequence"/>
</dbReference>
<organism evidence="2 3">
    <name type="scientific">Puccinia graminis f. sp. tritici (strain CRL 75-36-700-3 / race SCCL)</name>
    <name type="common">Black stem rust fungus</name>
    <dbReference type="NCBI Taxonomy" id="418459"/>
    <lineage>
        <taxon>Eukaryota</taxon>
        <taxon>Fungi</taxon>
        <taxon>Dikarya</taxon>
        <taxon>Basidiomycota</taxon>
        <taxon>Pucciniomycotina</taxon>
        <taxon>Pucciniomycetes</taxon>
        <taxon>Pucciniales</taxon>
        <taxon>Pucciniaceae</taxon>
        <taxon>Puccinia</taxon>
    </lineage>
</organism>
<evidence type="ECO:0000313" key="2">
    <source>
        <dbReference type="EMBL" id="EFP84790.2"/>
    </source>
</evidence>
<feature type="compositionally biased region" description="Polar residues" evidence="1">
    <location>
        <begin position="1100"/>
        <end position="1110"/>
    </location>
</feature>
<feature type="compositionally biased region" description="Basic and acidic residues" evidence="1">
    <location>
        <begin position="541"/>
        <end position="551"/>
    </location>
</feature>
<feature type="region of interest" description="Disordered" evidence="1">
    <location>
        <begin position="523"/>
        <end position="627"/>
    </location>
</feature>
<feature type="compositionally biased region" description="Low complexity" evidence="1">
    <location>
        <begin position="602"/>
        <end position="616"/>
    </location>
</feature>
<feature type="compositionally biased region" description="Basic and acidic residues" evidence="1">
    <location>
        <begin position="523"/>
        <end position="534"/>
    </location>
</feature>
<evidence type="ECO:0000313" key="3">
    <source>
        <dbReference type="Proteomes" id="UP000008783"/>
    </source>
</evidence>
<name>E3KKG5_PUCGT</name>
<feature type="compositionally biased region" description="Polar residues" evidence="1">
    <location>
        <begin position="271"/>
        <end position="288"/>
    </location>
</feature>
<evidence type="ECO:0000256" key="1">
    <source>
        <dbReference type="SAM" id="MobiDB-lite"/>
    </source>
</evidence>
<dbReference type="InParanoid" id="E3KKG5"/>
<protein>
    <submittedName>
        <fullName evidence="2">Uncharacterized protein</fullName>
    </submittedName>
</protein>
<dbReference type="eggNOG" id="ENOG502SC9W">
    <property type="taxonomic scope" value="Eukaryota"/>
</dbReference>
<dbReference type="OrthoDB" id="2499859at2759"/>
<feature type="region of interest" description="Disordered" evidence="1">
    <location>
        <begin position="256"/>
        <end position="314"/>
    </location>
</feature>
<keyword evidence="3" id="KW-1185">Reference proteome</keyword>
<feature type="compositionally biased region" description="Polar residues" evidence="1">
    <location>
        <begin position="1074"/>
        <end position="1091"/>
    </location>
</feature>
<dbReference type="AlphaFoldDB" id="E3KKG5"/>